<protein>
    <submittedName>
        <fullName evidence="1">Uncharacterized protein</fullName>
    </submittedName>
</protein>
<evidence type="ECO:0000313" key="1">
    <source>
        <dbReference type="EMBL" id="MBX47110.1"/>
    </source>
</evidence>
<proteinExistence type="predicted"/>
<dbReference type="AlphaFoldDB" id="A0A2P2NXD3"/>
<accession>A0A2P2NXD3</accession>
<name>A0A2P2NXD3_RHIMU</name>
<reference evidence="1" key="1">
    <citation type="submission" date="2018-02" db="EMBL/GenBank/DDBJ databases">
        <title>Rhizophora mucronata_Transcriptome.</title>
        <authorList>
            <person name="Meera S.P."/>
            <person name="Sreeshan A."/>
            <person name="Augustine A."/>
        </authorList>
    </citation>
    <scope>NUCLEOTIDE SEQUENCE</scope>
    <source>
        <tissue evidence="1">Leaf</tissue>
    </source>
</reference>
<organism evidence="1">
    <name type="scientific">Rhizophora mucronata</name>
    <name type="common">Asiatic mangrove</name>
    <dbReference type="NCBI Taxonomy" id="61149"/>
    <lineage>
        <taxon>Eukaryota</taxon>
        <taxon>Viridiplantae</taxon>
        <taxon>Streptophyta</taxon>
        <taxon>Embryophyta</taxon>
        <taxon>Tracheophyta</taxon>
        <taxon>Spermatophyta</taxon>
        <taxon>Magnoliopsida</taxon>
        <taxon>eudicotyledons</taxon>
        <taxon>Gunneridae</taxon>
        <taxon>Pentapetalae</taxon>
        <taxon>rosids</taxon>
        <taxon>fabids</taxon>
        <taxon>Malpighiales</taxon>
        <taxon>Rhizophoraceae</taxon>
        <taxon>Rhizophora</taxon>
    </lineage>
</organism>
<sequence length="44" mass="5044">MNNQKQEVKIIISANYLEFGIHHSTLSSIGAKMSSIYLEKLNEY</sequence>
<dbReference type="EMBL" id="GGEC01066626">
    <property type="protein sequence ID" value="MBX47110.1"/>
    <property type="molecule type" value="Transcribed_RNA"/>
</dbReference>